<dbReference type="InterPro" id="IPR004358">
    <property type="entry name" value="Sig_transdc_His_kin-like_C"/>
</dbReference>
<evidence type="ECO:0000256" key="6">
    <source>
        <dbReference type="ARBA" id="ARBA00022692"/>
    </source>
</evidence>
<dbReference type="PROSITE" id="PS50109">
    <property type="entry name" value="HIS_KIN"/>
    <property type="match status" value="1"/>
</dbReference>
<dbReference type="Proteomes" id="UP000680067">
    <property type="component" value="Unassembled WGS sequence"/>
</dbReference>
<dbReference type="EC" id="2.7.13.3" evidence="3"/>
<protein>
    <recommendedName>
        <fullName evidence="3">histidine kinase</fullName>
        <ecNumber evidence="3">2.7.13.3</ecNumber>
    </recommendedName>
</protein>
<comment type="subcellular location">
    <subcellularLocation>
        <location evidence="2">Membrane</location>
    </subcellularLocation>
</comment>
<keyword evidence="4" id="KW-0597">Phosphoprotein</keyword>
<dbReference type="EMBL" id="JAGSPN010000012">
    <property type="protein sequence ID" value="MBR7783496.1"/>
    <property type="molecule type" value="Genomic_DNA"/>
</dbReference>
<dbReference type="CDD" id="cd00082">
    <property type="entry name" value="HisKA"/>
    <property type="match status" value="1"/>
</dbReference>
<reference evidence="12" key="1">
    <citation type="submission" date="2021-04" db="EMBL/GenBank/DDBJ databases">
        <title>novel species isolated from subtropical streams in China.</title>
        <authorList>
            <person name="Lu H."/>
        </authorList>
    </citation>
    <scope>NUCLEOTIDE SEQUENCE</scope>
    <source>
        <strain evidence="12">LFS511W</strain>
    </source>
</reference>
<dbReference type="SUPFAM" id="SSF55874">
    <property type="entry name" value="ATPase domain of HSP90 chaperone/DNA topoisomerase II/histidine kinase"/>
    <property type="match status" value="1"/>
</dbReference>
<dbReference type="InterPro" id="IPR013727">
    <property type="entry name" value="2CSK_N"/>
</dbReference>
<accession>A0A941DT08</accession>
<feature type="transmembrane region" description="Helical" evidence="10">
    <location>
        <begin position="14"/>
        <end position="34"/>
    </location>
</feature>
<evidence type="ECO:0000256" key="2">
    <source>
        <dbReference type="ARBA" id="ARBA00004370"/>
    </source>
</evidence>
<comment type="caution">
    <text evidence="12">The sequence shown here is derived from an EMBL/GenBank/DDBJ whole genome shotgun (WGS) entry which is preliminary data.</text>
</comment>
<dbReference type="GO" id="GO:0005886">
    <property type="term" value="C:plasma membrane"/>
    <property type="evidence" value="ECO:0007669"/>
    <property type="project" value="TreeGrafter"/>
</dbReference>
<dbReference type="PANTHER" id="PTHR45436:SF1">
    <property type="entry name" value="SENSOR PROTEIN QSEC"/>
    <property type="match status" value="1"/>
</dbReference>
<dbReference type="Gene3D" id="1.10.287.130">
    <property type="match status" value="1"/>
</dbReference>
<evidence type="ECO:0000313" key="13">
    <source>
        <dbReference type="Proteomes" id="UP000680067"/>
    </source>
</evidence>
<evidence type="ECO:0000256" key="10">
    <source>
        <dbReference type="SAM" id="Phobius"/>
    </source>
</evidence>
<proteinExistence type="predicted"/>
<evidence type="ECO:0000256" key="3">
    <source>
        <dbReference type="ARBA" id="ARBA00012438"/>
    </source>
</evidence>
<evidence type="ECO:0000259" key="11">
    <source>
        <dbReference type="PROSITE" id="PS50109"/>
    </source>
</evidence>
<gene>
    <name evidence="12" type="ORF">KDM89_15230</name>
</gene>
<dbReference type="AlphaFoldDB" id="A0A941DT08"/>
<dbReference type="SUPFAM" id="SSF47384">
    <property type="entry name" value="Homodimeric domain of signal transducing histidine kinase"/>
    <property type="match status" value="1"/>
</dbReference>
<keyword evidence="5" id="KW-0808">Transferase</keyword>
<dbReference type="InterPro" id="IPR036890">
    <property type="entry name" value="HATPase_C_sf"/>
</dbReference>
<dbReference type="InterPro" id="IPR050428">
    <property type="entry name" value="TCS_sensor_his_kinase"/>
</dbReference>
<keyword evidence="7 12" id="KW-0418">Kinase</keyword>
<dbReference type="SMART" id="SM00388">
    <property type="entry name" value="HisKA"/>
    <property type="match status" value="1"/>
</dbReference>
<feature type="transmembrane region" description="Helical" evidence="10">
    <location>
        <begin position="179"/>
        <end position="197"/>
    </location>
</feature>
<dbReference type="RefSeq" id="WP_212688774.1">
    <property type="nucleotide sequence ID" value="NZ_JAGSPN010000012.1"/>
</dbReference>
<keyword evidence="9 10" id="KW-0472">Membrane</keyword>
<dbReference type="PRINTS" id="PR00344">
    <property type="entry name" value="BCTRLSENSOR"/>
</dbReference>
<comment type="catalytic activity">
    <reaction evidence="1">
        <text>ATP + protein L-histidine = ADP + protein N-phospho-L-histidine.</text>
        <dbReference type="EC" id="2.7.13.3"/>
    </reaction>
</comment>
<dbReference type="GO" id="GO:0000155">
    <property type="term" value="F:phosphorelay sensor kinase activity"/>
    <property type="evidence" value="ECO:0007669"/>
    <property type="project" value="InterPro"/>
</dbReference>
<evidence type="ECO:0000313" key="12">
    <source>
        <dbReference type="EMBL" id="MBR7783496.1"/>
    </source>
</evidence>
<dbReference type="InterPro" id="IPR005467">
    <property type="entry name" value="His_kinase_dom"/>
</dbReference>
<sequence length="496" mass="54242">MSKPAQPGSLHGQFLRWLLIPLIMLVVVNAFSVYNNALEAADLAYDRSLLSSARALGERVAIVDGKVTVDVPYVALDSFETDTLGRLYYRVTGIRGEYVSGYEDLPDLPRNAARSDVYPALVHFFHAEYQGQPVRVAALHQPVYDDQMRGIALVEVAETLDARRGLSRKILIDTLMRQALLVLAVAGLVWLALHFVLQPLLELSQRVAEREPTDLSGFSPDLVHHEVRPLILAMNGYMQRLDQLISSQKRFIADASHQLRTPLTVLKTQAELALREQDPEAMRRIVESIATTTDTTVHLANRLLTLARTGHGLAAADMASLNLADLARTVCLELALPAVRKQVDLELDAPPAVYLHGHALLLQEMLSNLVDNAIRYTPAGGSVTVRLLQEGKQLRLSVCDTGPGLSAADQEKAFEPFFRASGAQHTNPGGSGLGLAIVHDIVMLHHGQIRLSDACPQDNSHTRGLCVTIHFACLAPPDSAILPPGISPKPTEHHDN</sequence>
<dbReference type="Pfam" id="PF02518">
    <property type="entry name" value="HATPase_c"/>
    <property type="match status" value="1"/>
</dbReference>
<dbReference type="InterPro" id="IPR003594">
    <property type="entry name" value="HATPase_dom"/>
</dbReference>
<keyword evidence="8 10" id="KW-1133">Transmembrane helix</keyword>
<keyword evidence="6 10" id="KW-0812">Transmembrane</keyword>
<dbReference type="SMART" id="SM00387">
    <property type="entry name" value="HATPase_c"/>
    <property type="match status" value="1"/>
</dbReference>
<dbReference type="Pfam" id="PF08521">
    <property type="entry name" value="2CSK_N"/>
    <property type="match status" value="1"/>
</dbReference>
<evidence type="ECO:0000256" key="9">
    <source>
        <dbReference type="ARBA" id="ARBA00023136"/>
    </source>
</evidence>
<evidence type="ECO:0000256" key="7">
    <source>
        <dbReference type="ARBA" id="ARBA00022777"/>
    </source>
</evidence>
<keyword evidence="13" id="KW-1185">Reference proteome</keyword>
<feature type="domain" description="Histidine kinase" evidence="11">
    <location>
        <begin position="254"/>
        <end position="475"/>
    </location>
</feature>
<name>A0A941DT08_9BURK</name>
<dbReference type="CDD" id="cd00075">
    <property type="entry name" value="HATPase"/>
    <property type="match status" value="1"/>
</dbReference>
<evidence type="ECO:0000256" key="1">
    <source>
        <dbReference type="ARBA" id="ARBA00000085"/>
    </source>
</evidence>
<dbReference type="Gene3D" id="3.30.565.10">
    <property type="entry name" value="Histidine kinase-like ATPase, C-terminal domain"/>
    <property type="match status" value="1"/>
</dbReference>
<organism evidence="12 13">
    <name type="scientific">Undibacterium luofuense</name>
    <dbReference type="NCBI Taxonomy" id="2828733"/>
    <lineage>
        <taxon>Bacteria</taxon>
        <taxon>Pseudomonadati</taxon>
        <taxon>Pseudomonadota</taxon>
        <taxon>Betaproteobacteria</taxon>
        <taxon>Burkholderiales</taxon>
        <taxon>Oxalobacteraceae</taxon>
        <taxon>Undibacterium</taxon>
    </lineage>
</organism>
<evidence type="ECO:0000256" key="5">
    <source>
        <dbReference type="ARBA" id="ARBA00022679"/>
    </source>
</evidence>
<dbReference type="InterPro" id="IPR003661">
    <property type="entry name" value="HisK_dim/P_dom"/>
</dbReference>
<evidence type="ECO:0000256" key="4">
    <source>
        <dbReference type="ARBA" id="ARBA00022553"/>
    </source>
</evidence>
<evidence type="ECO:0000256" key="8">
    <source>
        <dbReference type="ARBA" id="ARBA00022989"/>
    </source>
</evidence>
<dbReference type="PANTHER" id="PTHR45436">
    <property type="entry name" value="SENSOR HISTIDINE KINASE YKOH"/>
    <property type="match status" value="1"/>
</dbReference>
<dbReference type="Pfam" id="PF00512">
    <property type="entry name" value="HisKA"/>
    <property type="match status" value="1"/>
</dbReference>
<dbReference type="InterPro" id="IPR036097">
    <property type="entry name" value="HisK_dim/P_sf"/>
</dbReference>